<name>A0AAV4UMM8_9ARAC</name>
<dbReference type="AlphaFoldDB" id="A0AAV4UMM8"/>
<comment type="caution">
    <text evidence="1">The sequence shown here is derived from an EMBL/GenBank/DDBJ whole genome shotgun (WGS) entry which is preliminary data.</text>
</comment>
<evidence type="ECO:0000313" key="2">
    <source>
        <dbReference type="Proteomes" id="UP001054837"/>
    </source>
</evidence>
<proteinExistence type="predicted"/>
<organism evidence="1 2">
    <name type="scientific">Caerostris darwini</name>
    <dbReference type="NCBI Taxonomy" id="1538125"/>
    <lineage>
        <taxon>Eukaryota</taxon>
        <taxon>Metazoa</taxon>
        <taxon>Ecdysozoa</taxon>
        <taxon>Arthropoda</taxon>
        <taxon>Chelicerata</taxon>
        <taxon>Arachnida</taxon>
        <taxon>Araneae</taxon>
        <taxon>Araneomorphae</taxon>
        <taxon>Entelegynae</taxon>
        <taxon>Araneoidea</taxon>
        <taxon>Araneidae</taxon>
        <taxon>Caerostris</taxon>
    </lineage>
</organism>
<protein>
    <submittedName>
        <fullName evidence="1">Uncharacterized protein</fullName>
    </submittedName>
</protein>
<reference evidence="1 2" key="1">
    <citation type="submission" date="2021-06" db="EMBL/GenBank/DDBJ databases">
        <title>Caerostris darwini draft genome.</title>
        <authorList>
            <person name="Kono N."/>
            <person name="Arakawa K."/>
        </authorList>
    </citation>
    <scope>NUCLEOTIDE SEQUENCE [LARGE SCALE GENOMIC DNA]</scope>
</reference>
<evidence type="ECO:0000313" key="1">
    <source>
        <dbReference type="EMBL" id="GIY59013.1"/>
    </source>
</evidence>
<gene>
    <name evidence="1" type="ORF">CDAR_44161</name>
</gene>
<sequence length="88" mass="10167">MDDALEILREEEMPYNSSINTEGTSILFKKRQKFKHQDFDQSRCQASPSKKELCDNVWIQDSGVSYSGVRKANSKDDANLFDRKGLNY</sequence>
<keyword evidence="2" id="KW-1185">Reference proteome</keyword>
<dbReference type="EMBL" id="BPLQ01011595">
    <property type="protein sequence ID" value="GIY59013.1"/>
    <property type="molecule type" value="Genomic_DNA"/>
</dbReference>
<dbReference type="Proteomes" id="UP001054837">
    <property type="component" value="Unassembled WGS sequence"/>
</dbReference>
<accession>A0AAV4UMM8</accession>